<evidence type="ECO:0000256" key="3">
    <source>
        <dbReference type="ARBA" id="ARBA00023125"/>
    </source>
</evidence>
<gene>
    <name evidence="7" type="ORF">CRG98_029468</name>
</gene>
<dbReference type="Proteomes" id="UP000233551">
    <property type="component" value="Unassembled WGS sequence"/>
</dbReference>
<evidence type="ECO:0000259" key="6">
    <source>
        <dbReference type="Pfam" id="PF00319"/>
    </source>
</evidence>
<keyword evidence="8" id="KW-1185">Reference proteome</keyword>
<evidence type="ECO:0000256" key="2">
    <source>
        <dbReference type="ARBA" id="ARBA00023015"/>
    </source>
</evidence>
<dbReference type="GO" id="GO:0046983">
    <property type="term" value="F:protein dimerization activity"/>
    <property type="evidence" value="ECO:0007669"/>
    <property type="project" value="InterPro"/>
</dbReference>
<dbReference type="GO" id="GO:0005634">
    <property type="term" value="C:nucleus"/>
    <property type="evidence" value="ECO:0007669"/>
    <property type="project" value="UniProtKB-SubCell"/>
</dbReference>
<organism evidence="7 8">
    <name type="scientific">Punica granatum</name>
    <name type="common">Pomegranate</name>
    <dbReference type="NCBI Taxonomy" id="22663"/>
    <lineage>
        <taxon>Eukaryota</taxon>
        <taxon>Viridiplantae</taxon>
        <taxon>Streptophyta</taxon>
        <taxon>Embryophyta</taxon>
        <taxon>Tracheophyta</taxon>
        <taxon>Spermatophyta</taxon>
        <taxon>Magnoliopsida</taxon>
        <taxon>eudicotyledons</taxon>
        <taxon>Gunneridae</taxon>
        <taxon>Pentapetalae</taxon>
        <taxon>rosids</taxon>
        <taxon>malvids</taxon>
        <taxon>Myrtales</taxon>
        <taxon>Lythraceae</taxon>
        <taxon>Punica</taxon>
    </lineage>
</organism>
<dbReference type="AlphaFoldDB" id="A0A2I0J1M7"/>
<reference evidence="7 8" key="1">
    <citation type="submission" date="2017-11" db="EMBL/GenBank/DDBJ databases">
        <title>De-novo sequencing of pomegranate (Punica granatum L.) genome.</title>
        <authorList>
            <person name="Akparov Z."/>
            <person name="Amiraslanov A."/>
            <person name="Hajiyeva S."/>
            <person name="Abbasov M."/>
            <person name="Kaur K."/>
            <person name="Hamwieh A."/>
            <person name="Solovyev V."/>
            <person name="Salamov A."/>
            <person name="Braich B."/>
            <person name="Kosarev P."/>
            <person name="Mahmoud A."/>
            <person name="Hajiyev E."/>
            <person name="Babayeva S."/>
            <person name="Izzatullayeva V."/>
            <person name="Mammadov A."/>
            <person name="Mammadov A."/>
            <person name="Sharifova S."/>
            <person name="Ojaghi J."/>
            <person name="Eynullazada K."/>
            <person name="Bayramov B."/>
            <person name="Abdulazimova A."/>
            <person name="Shahmuradov I."/>
        </authorList>
    </citation>
    <scope>NUCLEOTIDE SEQUENCE [LARGE SCALE GENOMIC DNA]</scope>
    <source>
        <strain evidence="8">cv. AG2017</strain>
        <tissue evidence="7">Leaf</tissue>
    </source>
</reference>
<dbReference type="InterPro" id="IPR002100">
    <property type="entry name" value="TF_MADSbox"/>
</dbReference>
<dbReference type="EMBL" id="PGOL01002143">
    <property type="protein sequence ID" value="PKI50144.1"/>
    <property type="molecule type" value="Genomic_DNA"/>
</dbReference>
<keyword evidence="5" id="KW-0539">Nucleus</keyword>
<evidence type="ECO:0000313" key="7">
    <source>
        <dbReference type="EMBL" id="PKI50144.1"/>
    </source>
</evidence>
<name>A0A2I0J1M7_PUNGR</name>
<evidence type="ECO:0000256" key="5">
    <source>
        <dbReference type="ARBA" id="ARBA00023242"/>
    </source>
</evidence>
<dbReference type="InterPro" id="IPR036879">
    <property type="entry name" value="TF_MADSbox_sf"/>
</dbReference>
<dbReference type="SUPFAM" id="SSF55455">
    <property type="entry name" value="SRF-like"/>
    <property type="match status" value="1"/>
</dbReference>
<proteinExistence type="predicted"/>
<sequence length="108" mass="11842">MDGNVGVTIGWRSRGLRIESTVFTCSGYAVSELATLCGAEIGLVMFSPTGVPFSIGHPSIEAVLERILNWKNGPQQQIVNGNRGQSILEARSSNRTQELREHLNENWS</sequence>
<protein>
    <recommendedName>
        <fullName evidence="6">MADS-box domain-containing protein</fullName>
    </recommendedName>
</protein>
<dbReference type="GO" id="GO:0003677">
    <property type="term" value="F:DNA binding"/>
    <property type="evidence" value="ECO:0007669"/>
    <property type="project" value="UniProtKB-KW"/>
</dbReference>
<comment type="caution">
    <text evidence="7">The sequence shown here is derived from an EMBL/GenBank/DDBJ whole genome shotgun (WGS) entry which is preliminary data.</text>
</comment>
<dbReference type="Gene3D" id="3.40.1810.10">
    <property type="entry name" value="Transcription factor, MADS-box"/>
    <property type="match status" value="1"/>
</dbReference>
<keyword evidence="3" id="KW-0238">DNA-binding</keyword>
<comment type="subcellular location">
    <subcellularLocation>
        <location evidence="1">Nucleus</location>
    </subcellularLocation>
</comment>
<accession>A0A2I0J1M7</accession>
<keyword evidence="4" id="KW-0804">Transcription</keyword>
<evidence type="ECO:0000313" key="8">
    <source>
        <dbReference type="Proteomes" id="UP000233551"/>
    </source>
</evidence>
<keyword evidence="2" id="KW-0805">Transcription regulation</keyword>
<feature type="domain" description="MADS-box" evidence="6">
    <location>
        <begin position="31"/>
        <end position="54"/>
    </location>
</feature>
<evidence type="ECO:0000256" key="1">
    <source>
        <dbReference type="ARBA" id="ARBA00004123"/>
    </source>
</evidence>
<evidence type="ECO:0000256" key="4">
    <source>
        <dbReference type="ARBA" id="ARBA00023163"/>
    </source>
</evidence>
<dbReference type="STRING" id="22663.A0A2I0J1M7"/>
<dbReference type="Pfam" id="PF00319">
    <property type="entry name" value="SRF-TF"/>
    <property type="match status" value="1"/>
</dbReference>